<dbReference type="PROSITE" id="PS51257">
    <property type="entry name" value="PROKAR_LIPOPROTEIN"/>
    <property type="match status" value="1"/>
</dbReference>
<dbReference type="STRING" id="383372.Rcas_0383"/>
<dbReference type="InterPro" id="IPR030678">
    <property type="entry name" value="Peptide/Ni-bd"/>
</dbReference>
<dbReference type="Gene3D" id="3.10.105.10">
    <property type="entry name" value="Dipeptide-binding Protein, Domain 3"/>
    <property type="match status" value="1"/>
</dbReference>
<evidence type="ECO:0000313" key="7">
    <source>
        <dbReference type="EMBL" id="ABU56515.1"/>
    </source>
</evidence>
<dbReference type="CDD" id="cd08513">
    <property type="entry name" value="PBP2_thermophilic_Hb8_like"/>
    <property type="match status" value="1"/>
</dbReference>
<dbReference type="RefSeq" id="WP_011997919.1">
    <property type="nucleotide sequence ID" value="NC_009767.1"/>
</dbReference>
<feature type="domain" description="Solute-binding protein family 5" evidence="6">
    <location>
        <begin position="122"/>
        <end position="529"/>
    </location>
</feature>
<protein>
    <submittedName>
        <fullName evidence="7">Extracellular solute-binding protein family 5</fullName>
    </submittedName>
</protein>
<dbReference type="AlphaFoldDB" id="A7NGC8"/>
<evidence type="ECO:0000256" key="1">
    <source>
        <dbReference type="ARBA" id="ARBA00005695"/>
    </source>
</evidence>
<dbReference type="HOGENOM" id="CLU_017028_8_6_0"/>
<organism evidence="7 8">
    <name type="scientific">Roseiflexus castenholzii (strain DSM 13941 / HLO8)</name>
    <dbReference type="NCBI Taxonomy" id="383372"/>
    <lineage>
        <taxon>Bacteria</taxon>
        <taxon>Bacillati</taxon>
        <taxon>Chloroflexota</taxon>
        <taxon>Chloroflexia</taxon>
        <taxon>Chloroflexales</taxon>
        <taxon>Roseiflexineae</taxon>
        <taxon>Roseiflexaceae</taxon>
        <taxon>Roseiflexus</taxon>
    </lineage>
</organism>
<dbReference type="FunFam" id="3.40.190.10:FF:000251">
    <property type="entry name" value="Peptide ABC transporter substrate-binding protein"/>
    <property type="match status" value="1"/>
</dbReference>
<dbReference type="PANTHER" id="PTHR30290">
    <property type="entry name" value="PERIPLASMIC BINDING COMPONENT OF ABC TRANSPORTER"/>
    <property type="match status" value="1"/>
</dbReference>
<dbReference type="InterPro" id="IPR000914">
    <property type="entry name" value="SBP_5_dom"/>
</dbReference>
<evidence type="ECO:0000256" key="4">
    <source>
        <dbReference type="SAM" id="MobiDB-lite"/>
    </source>
</evidence>
<dbReference type="GO" id="GO:0015833">
    <property type="term" value="P:peptide transport"/>
    <property type="evidence" value="ECO:0007669"/>
    <property type="project" value="TreeGrafter"/>
</dbReference>
<name>A7NGC8_ROSCS</name>
<keyword evidence="8" id="KW-1185">Reference proteome</keyword>
<reference evidence="7 8" key="1">
    <citation type="submission" date="2007-08" db="EMBL/GenBank/DDBJ databases">
        <title>Complete sequence of Roseiflexus castenholzii DSM 13941.</title>
        <authorList>
            <consortium name="US DOE Joint Genome Institute"/>
            <person name="Copeland A."/>
            <person name="Lucas S."/>
            <person name="Lapidus A."/>
            <person name="Barry K."/>
            <person name="Glavina del Rio T."/>
            <person name="Dalin E."/>
            <person name="Tice H."/>
            <person name="Pitluck S."/>
            <person name="Thompson L.S."/>
            <person name="Brettin T."/>
            <person name="Bruce D."/>
            <person name="Detter J.C."/>
            <person name="Han C."/>
            <person name="Tapia R."/>
            <person name="Schmutz J."/>
            <person name="Larimer F."/>
            <person name="Land M."/>
            <person name="Hauser L."/>
            <person name="Kyrpides N."/>
            <person name="Mikhailova N."/>
            <person name="Bryant D.A."/>
            <person name="Hanada S."/>
            <person name="Tsukatani Y."/>
            <person name="Richardson P."/>
        </authorList>
    </citation>
    <scope>NUCLEOTIDE SEQUENCE [LARGE SCALE GENOMIC DNA]</scope>
    <source>
        <strain evidence="8">DSM 13941 / HLO8</strain>
    </source>
</reference>
<keyword evidence="2" id="KW-0813">Transport</keyword>
<comment type="similarity">
    <text evidence="1">Belongs to the bacterial solute-binding protein 5 family.</text>
</comment>
<feature type="signal peptide" evidence="5">
    <location>
        <begin position="1"/>
        <end position="26"/>
    </location>
</feature>
<dbReference type="Proteomes" id="UP000000263">
    <property type="component" value="Chromosome"/>
</dbReference>
<dbReference type="eggNOG" id="COG0747">
    <property type="taxonomic scope" value="Bacteria"/>
</dbReference>
<dbReference type="GO" id="GO:1904680">
    <property type="term" value="F:peptide transmembrane transporter activity"/>
    <property type="evidence" value="ECO:0007669"/>
    <property type="project" value="TreeGrafter"/>
</dbReference>
<feature type="chain" id="PRO_5002711450" evidence="5">
    <location>
        <begin position="27"/>
        <end position="618"/>
    </location>
</feature>
<dbReference type="InterPro" id="IPR039424">
    <property type="entry name" value="SBP_5"/>
</dbReference>
<dbReference type="Pfam" id="PF00496">
    <property type="entry name" value="SBP_bac_5"/>
    <property type="match status" value="1"/>
</dbReference>
<evidence type="ECO:0000256" key="2">
    <source>
        <dbReference type="ARBA" id="ARBA00022448"/>
    </source>
</evidence>
<evidence type="ECO:0000313" key="8">
    <source>
        <dbReference type="Proteomes" id="UP000000263"/>
    </source>
</evidence>
<feature type="region of interest" description="Disordered" evidence="4">
    <location>
        <begin position="32"/>
        <end position="75"/>
    </location>
</feature>
<evidence type="ECO:0000259" key="6">
    <source>
        <dbReference type="Pfam" id="PF00496"/>
    </source>
</evidence>
<dbReference type="KEGG" id="rca:Rcas_0383"/>
<dbReference type="PIRSF" id="PIRSF002741">
    <property type="entry name" value="MppA"/>
    <property type="match status" value="1"/>
</dbReference>
<dbReference type="FunFam" id="3.10.105.10:FF:000006">
    <property type="entry name" value="Peptide ABC transporter substrate-binding protein"/>
    <property type="match status" value="1"/>
</dbReference>
<proteinExistence type="inferred from homology"/>
<evidence type="ECO:0000256" key="3">
    <source>
        <dbReference type="ARBA" id="ARBA00022729"/>
    </source>
</evidence>
<dbReference type="SUPFAM" id="SSF53850">
    <property type="entry name" value="Periplasmic binding protein-like II"/>
    <property type="match status" value="1"/>
</dbReference>
<dbReference type="Gene3D" id="3.40.190.10">
    <property type="entry name" value="Periplasmic binding protein-like II"/>
    <property type="match status" value="1"/>
</dbReference>
<accession>A7NGC8</accession>
<sequence length="618" mass="66584">MRSMRDVWRRSGALALLLILIIPVLAACGGQQPAAQPTAAPAQPTAAPAQPTAAPAQPTAAPAQPTAAPTAPPAAQRGGRLKILYWQAVTTLNPHLATGTKDFDGATVILEPLARYNEKDELVPFLAAEIPTIENGGVAPDGTSVTWKLKPGLKWSDGSDFTVDDIIFTWQYCADPATACTTKAVFDPIANVEKVDDTTVKITWKEPTAYPYIAFVGPNGMILQKKQFEKCIGAAASTDAACQAANLAPIGTNAWKLKEFKPGDVVIYERNPFFRDADNVFFDEVEIKGGGDAASAARAVCETEEVDFAWNLQIPKAVLEPILASGKCDPLAGGSFGVERIVVNFANPDPALGDKRSEPDQPHPFLTDPAVRKAISLAIDRKAIAEQLYGPTGKPTCNVLVVPASVNSPNLTCERDVEAAKKLLEDAGWKLNGSVREKEIGGKPVRLVVSFQTSINPLRQSTQAIIKSNLAEIGIQVNVKAIDASVFFGGDEGNPDTLNKFYADLQMYTNGPSSADPQQYLQGWLCSERASAANRWNGNNDGRYCNPEYDALFEQLKKELDPKQRAELAIKMNDLLVTDGAIIPLINRQTPNAKVKALKGPTFNTFDSSIWNIASWSK</sequence>
<keyword evidence="3 5" id="KW-0732">Signal</keyword>
<evidence type="ECO:0000256" key="5">
    <source>
        <dbReference type="SAM" id="SignalP"/>
    </source>
</evidence>
<dbReference type="EMBL" id="CP000804">
    <property type="protein sequence ID" value="ABU56515.1"/>
    <property type="molecule type" value="Genomic_DNA"/>
</dbReference>
<dbReference type="GO" id="GO:0042597">
    <property type="term" value="C:periplasmic space"/>
    <property type="evidence" value="ECO:0007669"/>
    <property type="project" value="UniProtKB-ARBA"/>
</dbReference>
<dbReference type="PANTHER" id="PTHR30290:SF65">
    <property type="entry name" value="MONOACYL PHOSPHATIDYLINOSITOL TETRAMANNOSIDE-BINDING PROTEIN LPQW-RELATED"/>
    <property type="match status" value="1"/>
</dbReference>
<gene>
    <name evidence="7" type="ordered locus">Rcas_0383</name>
</gene>
<dbReference type="GO" id="GO:0043190">
    <property type="term" value="C:ATP-binding cassette (ABC) transporter complex"/>
    <property type="evidence" value="ECO:0007669"/>
    <property type="project" value="InterPro"/>
</dbReference>